<dbReference type="Proteomes" id="UP001159363">
    <property type="component" value="Chromosome 5"/>
</dbReference>
<reference evidence="2 3" key="1">
    <citation type="submission" date="2023-02" db="EMBL/GenBank/DDBJ databases">
        <title>LHISI_Scaffold_Assembly.</title>
        <authorList>
            <person name="Stuart O.P."/>
            <person name="Cleave R."/>
            <person name="Magrath M.J.L."/>
            <person name="Mikheyev A.S."/>
        </authorList>
    </citation>
    <scope>NUCLEOTIDE SEQUENCE [LARGE SCALE GENOMIC DNA]</scope>
    <source>
        <strain evidence="2">Daus_M_001</strain>
        <tissue evidence="2">Leg muscle</tissue>
    </source>
</reference>
<evidence type="ECO:0000313" key="3">
    <source>
        <dbReference type="Proteomes" id="UP001159363"/>
    </source>
</evidence>
<sequence>MVRGSSHPLLLAPMHVLKAHMCARVQLPDTAQVKYFEARMLACVELPDAAQVQTCENANIAIPPTHSRPPLPLHREGESHEPPPPPAKQNRHALAPSARRYGNCTCSISPVIILYGRHVRQGWTRAHVVGRNIDTASVVLMVARDDCRRRRGGFAEKGIRRRGGLGRVRVSEKWRPSSPLLDETVSKVSAQFLDTQMYVGSRGEPCHSCPSCTTHSLTHSLLCSIPGDVAQIFAVRKPVDVAISWWVFSRHSYPPHSCIPPLLHLPLISPSSAFKLITWGGGGAAARALASHHSEPGSIPCGSLSHVGIVLYDGACRRDFSWYSLFPRPCIPEPLHPRGLTSCHYKVGVISSVCSFLVWSRRATKQQQLDAPGGGLRNQQPATSLRTISCTRRSLALHFMWRQDEDVLLYSIRGGRDSQITPPARTGIKLSPSPVTTQTCEAHCRAENLSHPRGTCARSEQQIFISGGLFVAILETFPRYLSAVMYLPTIQNNLHSVDIRKSWKGTLVVRDRLASRGQGDISCAAEAPQRQYLQARPADVRRGARQTHPRRSEVLEGHPGWLASRDQGDVRGRGKAVIDFVGGSGHAAPILADQQARPAEVRRGARYTPTFDGRGKREIPEKTRRPVASSGTIPTCKSPGATPPGIEPGWPRWKVGSLTTKPPRPPSWNENVRRNFCRYLLSDWLSSDDATVLLQPAMARREPTRMLFFRSQLCILRPSQEHQDSPHGSRRVRLASPCSLVPFPSGTAAETHTYLECAHKSPSSRAQFAMARISYLQPPPTDPFPALLKPDSPEMPFFPRAIIPGQTCAALLSVGRGKFFPPPTPTAGGKFPKPHANNSNNSNKRQSETRRKTNPPHPDPVENHLQFLQRLGDWGGGDCEGAEPEAVCGARPSIVWRRLESWEKSSSLTRPHIRPSLPRFLSHPSHPQDGGTVCDGWLPGAANWRREHAHTPPELASYANAHSTRYFEHAEYPFTDCFTLEVSFLAFYSLVFRAPSPLKSLPNLFAVLHFKSRKSLKEVDKFTALSTLDVVLTPWLLHEIARSTWKEEEKKRVRRMRSFLGRRKRDSSVFSPHCWARAAAGKGSSSRFKTTPVSLAEGSEYPFPIPDTPDHTPTPLTLHPFPPHALPLNFPVCAWEPNPLKYHLKNR</sequence>
<protein>
    <submittedName>
        <fullName evidence="2">Uncharacterized protein</fullName>
    </submittedName>
</protein>
<dbReference type="EMBL" id="JARBHB010000006">
    <property type="protein sequence ID" value="KAJ8880342.1"/>
    <property type="molecule type" value="Genomic_DNA"/>
</dbReference>
<feature type="region of interest" description="Disordered" evidence="1">
    <location>
        <begin position="60"/>
        <end position="92"/>
    </location>
</feature>
<feature type="region of interest" description="Disordered" evidence="1">
    <location>
        <begin position="821"/>
        <end position="863"/>
    </location>
</feature>
<comment type="caution">
    <text evidence="2">The sequence shown here is derived from an EMBL/GenBank/DDBJ whole genome shotgun (WGS) entry which is preliminary data.</text>
</comment>
<proteinExistence type="predicted"/>
<feature type="region of interest" description="Disordered" evidence="1">
    <location>
        <begin position="622"/>
        <end position="651"/>
    </location>
</feature>
<organism evidence="2 3">
    <name type="scientific">Dryococelus australis</name>
    <dbReference type="NCBI Taxonomy" id="614101"/>
    <lineage>
        <taxon>Eukaryota</taxon>
        <taxon>Metazoa</taxon>
        <taxon>Ecdysozoa</taxon>
        <taxon>Arthropoda</taxon>
        <taxon>Hexapoda</taxon>
        <taxon>Insecta</taxon>
        <taxon>Pterygota</taxon>
        <taxon>Neoptera</taxon>
        <taxon>Polyneoptera</taxon>
        <taxon>Phasmatodea</taxon>
        <taxon>Verophasmatodea</taxon>
        <taxon>Anareolatae</taxon>
        <taxon>Phasmatidae</taxon>
        <taxon>Eurycanthinae</taxon>
        <taxon>Dryococelus</taxon>
    </lineage>
</organism>
<name>A0ABQ9H7U4_9NEOP</name>
<evidence type="ECO:0000313" key="2">
    <source>
        <dbReference type="EMBL" id="KAJ8880342.1"/>
    </source>
</evidence>
<keyword evidence="3" id="KW-1185">Reference proteome</keyword>
<gene>
    <name evidence="2" type="ORF">PR048_016809</name>
</gene>
<evidence type="ECO:0000256" key="1">
    <source>
        <dbReference type="SAM" id="MobiDB-lite"/>
    </source>
</evidence>
<accession>A0ABQ9H7U4</accession>